<reference evidence="7 8" key="1">
    <citation type="submission" date="2019-02" db="EMBL/GenBank/DDBJ databases">
        <title>Deep-cultivation of Planctomycetes and their phenomic and genomic characterization uncovers novel biology.</title>
        <authorList>
            <person name="Wiegand S."/>
            <person name="Jogler M."/>
            <person name="Boedeker C."/>
            <person name="Pinto D."/>
            <person name="Vollmers J."/>
            <person name="Rivas-Marin E."/>
            <person name="Kohn T."/>
            <person name="Peeters S.H."/>
            <person name="Heuer A."/>
            <person name="Rast P."/>
            <person name="Oberbeckmann S."/>
            <person name="Bunk B."/>
            <person name="Jeske O."/>
            <person name="Meyerdierks A."/>
            <person name="Storesund J.E."/>
            <person name="Kallscheuer N."/>
            <person name="Luecker S."/>
            <person name="Lage O.M."/>
            <person name="Pohl T."/>
            <person name="Merkel B.J."/>
            <person name="Hornburger P."/>
            <person name="Mueller R.-W."/>
            <person name="Bruemmer F."/>
            <person name="Labrenz M."/>
            <person name="Spormann A.M."/>
            <person name="Op den Camp H."/>
            <person name="Overmann J."/>
            <person name="Amann R."/>
            <person name="Jetten M.S.M."/>
            <person name="Mascher T."/>
            <person name="Medema M.H."/>
            <person name="Devos D.P."/>
            <person name="Kaster A.-K."/>
            <person name="Ovreas L."/>
            <person name="Rohde M."/>
            <person name="Galperin M.Y."/>
            <person name="Jogler C."/>
        </authorList>
    </citation>
    <scope>NUCLEOTIDE SEQUENCE [LARGE SCALE GENOMIC DNA]</scope>
    <source>
        <strain evidence="7 8">EC9</strain>
    </source>
</reference>
<evidence type="ECO:0000256" key="4">
    <source>
        <dbReference type="SAM" id="MobiDB-lite"/>
    </source>
</evidence>
<evidence type="ECO:0000313" key="8">
    <source>
        <dbReference type="Proteomes" id="UP000319557"/>
    </source>
</evidence>
<dbReference type="InterPro" id="IPR033764">
    <property type="entry name" value="Sdr_B"/>
</dbReference>
<feature type="domain" description="SD-repeat containing protein B" evidence="6">
    <location>
        <begin position="1148"/>
        <end position="1209"/>
    </location>
</feature>
<dbReference type="InterPro" id="IPR013320">
    <property type="entry name" value="ConA-like_dom_sf"/>
</dbReference>
<feature type="compositionally biased region" description="Basic residues" evidence="4">
    <location>
        <begin position="26"/>
        <end position="39"/>
    </location>
</feature>
<dbReference type="RefSeq" id="WP_145347589.1">
    <property type="nucleotide sequence ID" value="NZ_CP036261.1"/>
</dbReference>
<dbReference type="InterPro" id="IPR013783">
    <property type="entry name" value="Ig-like_fold"/>
</dbReference>
<feature type="domain" description="DUF11" evidence="5">
    <location>
        <begin position="971"/>
        <end position="1106"/>
    </location>
</feature>
<dbReference type="Gene3D" id="2.60.40.10">
    <property type="entry name" value="Immunoglobulins"/>
    <property type="match status" value="5"/>
</dbReference>
<evidence type="ECO:0000259" key="5">
    <source>
        <dbReference type="Pfam" id="PF01345"/>
    </source>
</evidence>
<keyword evidence="2" id="KW-0964">Secreted</keyword>
<accession>A0A517M4B1</accession>
<evidence type="ECO:0000256" key="3">
    <source>
        <dbReference type="ARBA" id="ARBA00022729"/>
    </source>
</evidence>
<feature type="region of interest" description="Disordered" evidence="4">
    <location>
        <begin position="1"/>
        <end position="39"/>
    </location>
</feature>
<feature type="domain" description="SD-repeat containing protein B" evidence="6">
    <location>
        <begin position="490"/>
        <end position="575"/>
    </location>
</feature>
<proteinExistence type="predicted"/>
<dbReference type="KEGG" id="ruv:EC9_39070"/>
<dbReference type="SUPFAM" id="SSF63825">
    <property type="entry name" value="YWTD domain"/>
    <property type="match status" value="1"/>
</dbReference>
<dbReference type="InterPro" id="IPR001434">
    <property type="entry name" value="OmcB-like_DUF11"/>
</dbReference>
<keyword evidence="8" id="KW-1185">Reference proteome</keyword>
<dbReference type="OrthoDB" id="252653at2"/>
<dbReference type="Pfam" id="PF01345">
    <property type="entry name" value="DUF11"/>
    <property type="match status" value="1"/>
</dbReference>
<evidence type="ECO:0000313" key="7">
    <source>
        <dbReference type="EMBL" id="QDS89707.1"/>
    </source>
</evidence>
<sequence length="1660" mass="177656">MFGSQLFRSHPKTAPAGQSELSGQSSRRKRKCDANRRRRNGLRRQIERLEQRQLLAADIGVAYGGVADASISDTNSGLILALDTSAAIAAPLHNDNLTNDSGISGAAFTADGRLFVAINDAAGGLSALQQIDPRGGTAIGTPIDLAIRIDDLATDLTSDTIYALGSSGGAIASQMSLYSVDITSGAITLAGHVDAFMPGGLAIDASGKAFVSARNATTGAAILLEIDPSDGSILASTTLGAAAEFSGDFAGLGYRDDGVLVGSDAANGKLFQIESTTGALTPVSLQDPVHGVLGDLAFSPQKRVIDQVYSENFNLDDGDFTIDNTGRTIDGLWHRSPGRRFDGLLNHTPIQSFYYGAFETAFGDGHYVLTESHRGTITSPLISLPGKGTTIVSFSYLLDTRPELDTDFVSVSILVDGVATQILSRQDGSLPETPVNQWLSATHDISQFNGQEIQIEFLFDTGEIPKIDPEGWYVDDIEIINTPPPALSGYKWNDLNADGIWDDNEPGLNGWQIYLDANANGRYDVGTEKLFETRNDGTHDGAYWFDDLDAGTYIVRELVPEGWKQSFPGTSKNYQHLVTIDPAGGICVNGAFGEEQQPNFGNYQTDISGYKWNDTNFDGVWDTGELGLNGWEIYLDLNNDGDFDQGVDQKTTTAFDGTHDGAYSFTGLAAGTYTIREIVPEGWKQRYPGAAFNFQHVVPIDPPNGLRHVSRFEVAESANFGNWRPQVIGYKWDDIDGDGVWDDNEPGLNDWIIYVDHNNDGLLNADEPRFTTQNDGEHDGAFWLDGLGPGQYMLREVLPSNSLQTYPGVATDWGHEITISSDPNAQIIGRFGEEEIPNFGNSQIDILGHKWNDVDGDGVWDDDESGLNGWTIYLDLNNDGDFDPDGPTPEPSFVTTNYRGQDGVYYFSGLEPGEYTVREVDRDGWQQTYPVPIDSVAPGHVVTIDPPAGIRVISDAGVAAVANFGNTQVADLKITKTALETMVTEGDFVIFEVTAENVVPEGANPDDYATASGIVVTDQLPDGLEPVRDSTGAIVQPSTSIGNATIPPDAVNSTVTWSGFDLAPGESATMQFAVRVGSDVGSTQIENVATGTSDQRDPDPTNNDDTNPEGKATLDVAALVQFILPIGTLREGTLTHIPPVANAGPTISGFQWNDLNSDGIWDAQEPGVSGFGIFLDLNGNGVLDPEANEPLAVTDADGRYTFTELADGTLLSDGTYIVRRLAASRSEGTLEIASFPEASDFHEVEISGGVSVAGTEQTTESPNFGSFEYVPYLRPADDLAGHLTAWATNPQLAGSANADRMVAAVQPWQHFGVTNTTDATMTLDGLNVSGIDPGITVVLYEADASGNLLRDIDGLPVLPAFLSGSSEQLSVGETKYYIAFYDPAVRVSDGAQVTQQSPDWLAGNQTPTHDFAADAEIALSSSGTDLFRVRLVGGSTFDSDIFHSGTVSGDDFARFQQAQAEAAQSTPEDPIFDFTSDINTRCPNGAEQTINTCTWSVAGTPTRELALGDYGPLNVEFRYVRPIWMDLQPDVNQNGLGTGNQVVFTGDAINLAGNAVLVTPDNLPLQSLTIQIVGPTEASDTLTSGSNTGQLLTFNNLTTGAAQNILRQLQFSTAASDVVRQLSVSITAVIEDNPALEFIDSSEAYRSTIVTGKVLVLPTP</sequence>
<evidence type="ECO:0000256" key="1">
    <source>
        <dbReference type="ARBA" id="ARBA00004613"/>
    </source>
</evidence>
<dbReference type="Pfam" id="PF17210">
    <property type="entry name" value="SdrD_B"/>
    <property type="match status" value="4"/>
</dbReference>
<dbReference type="GO" id="GO:0005576">
    <property type="term" value="C:extracellular region"/>
    <property type="evidence" value="ECO:0007669"/>
    <property type="project" value="UniProtKB-SubCell"/>
</dbReference>
<gene>
    <name evidence="7" type="primary">sdrF</name>
    <name evidence="7" type="ORF">EC9_39070</name>
</gene>
<name>A0A517M4B1_9BACT</name>
<dbReference type="SUPFAM" id="SSF49899">
    <property type="entry name" value="Concanavalin A-like lectins/glucanases"/>
    <property type="match status" value="1"/>
</dbReference>
<organism evidence="7 8">
    <name type="scientific">Rosistilla ulvae</name>
    <dbReference type="NCBI Taxonomy" id="1930277"/>
    <lineage>
        <taxon>Bacteria</taxon>
        <taxon>Pseudomonadati</taxon>
        <taxon>Planctomycetota</taxon>
        <taxon>Planctomycetia</taxon>
        <taxon>Pirellulales</taxon>
        <taxon>Pirellulaceae</taxon>
        <taxon>Rosistilla</taxon>
    </lineage>
</organism>
<protein>
    <submittedName>
        <fullName evidence="7">Serine-aspartate repeat-containing protein F</fullName>
    </submittedName>
</protein>
<keyword evidence="3" id="KW-0732">Signal</keyword>
<dbReference type="SUPFAM" id="SSF117074">
    <property type="entry name" value="Hypothetical protein PA1324"/>
    <property type="match status" value="5"/>
</dbReference>
<feature type="region of interest" description="Disordered" evidence="4">
    <location>
        <begin position="1087"/>
        <end position="1110"/>
    </location>
</feature>
<dbReference type="EMBL" id="CP036261">
    <property type="protein sequence ID" value="QDS89707.1"/>
    <property type="molecule type" value="Genomic_DNA"/>
</dbReference>
<feature type="domain" description="SD-repeat containing protein B" evidence="6">
    <location>
        <begin position="851"/>
        <end position="928"/>
    </location>
</feature>
<dbReference type="Proteomes" id="UP000319557">
    <property type="component" value="Chromosome"/>
</dbReference>
<comment type="subcellular location">
    <subcellularLocation>
        <location evidence="1">Secreted</location>
    </subcellularLocation>
</comment>
<evidence type="ECO:0000259" key="6">
    <source>
        <dbReference type="Pfam" id="PF17210"/>
    </source>
</evidence>
<evidence type="ECO:0000256" key="2">
    <source>
        <dbReference type="ARBA" id="ARBA00022525"/>
    </source>
</evidence>
<feature type="domain" description="SD-repeat containing protein B" evidence="6">
    <location>
        <begin position="608"/>
        <end position="685"/>
    </location>
</feature>